<reference evidence="1 2" key="1">
    <citation type="journal article" date="2005" name="Proc. Natl. Acad. Sci. U.S.A.">
        <title>The complete genome sequence of Mycobacterium avium subspecies paratuberculosis.</title>
        <authorList>
            <person name="Li L."/>
            <person name="Bannantine J.P."/>
            <person name="Zhang Q."/>
            <person name="Amonsin A."/>
            <person name="May B.J."/>
            <person name="Alt D."/>
            <person name="Banerji N."/>
            <person name="Kanjilal S."/>
            <person name="Kapur V."/>
        </authorList>
    </citation>
    <scope>NUCLEOTIDE SEQUENCE [LARGE SCALE GENOMIC DNA]</scope>
    <source>
        <strain evidence="2">ATCC BAA-968 / K-10</strain>
    </source>
</reference>
<dbReference type="KEGG" id="mpa:MAP_2151"/>
<accession>Q73Y07</accession>
<proteinExistence type="predicted"/>
<protein>
    <submittedName>
        <fullName evidence="1">Uncharacterized protein</fullName>
    </submittedName>
</protein>
<keyword evidence="2" id="KW-1185">Reference proteome</keyword>
<dbReference type="Proteomes" id="UP000000580">
    <property type="component" value="Chromosome"/>
</dbReference>
<dbReference type="AlphaFoldDB" id="Q73Y07"/>
<evidence type="ECO:0000313" key="2">
    <source>
        <dbReference type="Proteomes" id="UP000000580"/>
    </source>
</evidence>
<sequence>MATRHGFVRVQMRDGRREKVSQAHLIAVAAHGWPEYWTCEKCRETVPYILGRLDELGDDSPDNLKWVPDAEAMLWHVIGCCLENLMAGKPHEEEPNREWVDSFVYDIEAAEFSGETYMCHPTSPKTEKLIQWGLKKEYEAEHQVT</sequence>
<organism evidence="1 2">
    <name type="scientific">Mycolicibacterium paratuberculosis (strain ATCC BAA-968 / K-10)</name>
    <name type="common">Mycobacterium paratuberculosis</name>
    <dbReference type="NCBI Taxonomy" id="262316"/>
    <lineage>
        <taxon>Bacteria</taxon>
        <taxon>Bacillati</taxon>
        <taxon>Actinomycetota</taxon>
        <taxon>Actinomycetes</taxon>
        <taxon>Mycobacteriales</taxon>
        <taxon>Mycobacteriaceae</taxon>
        <taxon>Mycobacterium</taxon>
        <taxon>Mycobacterium avium complex (MAC)</taxon>
    </lineage>
</organism>
<evidence type="ECO:0000313" key="1">
    <source>
        <dbReference type="EMBL" id="AAS04468.1"/>
    </source>
</evidence>
<name>Q73Y07_MYCPA</name>
<dbReference type="HOGENOM" id="CLU_1784725_0_0_11"/>
<dbReference type="EMBL" id="AE016958">
    <property type="protein sequence ID" value="AAS04468.1"/>
    <property type="molecule type" value="Genomic_DNA"/>
</dbReference>
<dbReference type="RefSeq" id="WP_003878325.1">
    <property type="nucleotide sequence ID" value="NC_002944.2"/>
</dbReference>
<gene>
    <name evidence="1" type="ordered locus">MAP_2151</name>
</gene>